<dbReference type="InterPro" id="IPR025724">
    <property type="entry name" value="GAG-pre-integrase_dom"/>
</dbReference>
<evidence type="ECO:0000256" key="2">
    <source>
        <dbReference type="ARBA" id="ARBA00022723"/>
    </source>
</evidence>
<feature type="domain" description="Integrase catalytic" evidence="8">
    <location>
        <begin position="455"/>
        <end position="632"/>
    </location>
</feature>
<dbReference type="GO" id="GO:0015074">
    <property type="term" value="P:DNA integration"/>
    <property type="evidence" value="ECO:0007669"/>
    <property type="project" value="InterPro"/>
</dbReference>
<sequence>MSNPTATLPPIEKLDGRLNYSDWKFGMMLYLKDLGIWNSVNGYPTGDTTTETQKTQHDATALIKIGLMVKPTCYPIIRDAETAKSAWEKLSVAFEDDGLNRRCQLLRKLGQLRLEQFKNLTEYTHAFVDIADKLRSMKKPLDDEFVAAMMLANLPDRFEPMRQTYDNCGITISTDLISRKLQEYDDTNLHSKEDVALLSHGKERFPRKPKCWLCGEIGHVRMDCPKKVQNSSKQGTKKSFSKQEDKMSAKKEKTSRRENSYFAALTLETNDDSSWYVDSGATSHLTSRLDWFKKEKEMTGVEVFTTGTNKLECLGSGSVRVKFKNDDSISNISSVLYVPEARTNLLSVSKLVDKGHVVVFEESGCRIYSKHNMSIKGNVLGTASKVGNLFKMDVEEMERVNLAKTDKDENYQLWHKRLGHINPTSMKIAKNGVCEGICFNDTVPDTCISCIKGKFAKKPFRARKSKAKGLLDVIHSDLCGPMEVESWNGAKYILTFTDEFSRKVFVYFIKSKSEVFTVFCNFKALVENQVGKTIKALRTDNGGEYISKHFSDYLEQNGIEHHVTVPYNPQQNGLAERVNRSLCEMARCLMSEAKCNKRMWAEAINTATYIKNRVPHKALINKTPQECWSGEKTNVSHFKVFGCVAYMHVPKENRLKWDSKSKGMCFVGYCEKSGNYRLIDLSNPKSVTFARDVIFLENVRASVDEENVNASTDFIKPSYFGSEISDSGDQPDAEKVLDDSTVNLNESDHTPVASVLSDAETDDVLAVPVQQVENEPGTMMRVRRPPLWLQDYETNFMTVESFVDNCPDSYSSAVRGPDKNNWKRAMKEEYDALIQNNTWNLVELPKGKKAISCKWVYVVKKDLQSDPKYKARLVARGFSQIDGIDYNETYSPVVGRSVIRFLLALTVELNLKMYSLDICTAFLNGELEEEIYMTQPEGFTVEGLENKVCLLNKALYGLKQASRTWNTTITKELVTLGYEVSVNEPCMFYRKMDDSFTVLALYVDDFLIVTNDISEKERLVKKLGSKFRLKDLGETKYLLGMRIRKRNGSIYVDQEEYICKILEKFAMINCKNVSTPLPAGCKLDRNNSDKLSEIFSYQSLVGCLNYLALIARPDIAFAASFLGQYNSCATAEHWKCAKHVLRYLRKTKDLCLVYSKTGKSIVGYSDSDYANGEDRKSYSGNIFELANGPISWEAKKQKSVALSTTESEYIALSEACKEGVFLRKLLMELLNDDSPILMNVDNQSCIKLASNPVFHSRCKHIDVRYHYVREVVQNGLIDLEYVPTEIMKADIMTKSLPKVKHEYLLDALGMKPFDCIN</sequence>
<dbReference type="Pfam" id="PF07727">
    <property type="entry name" value="RVT_2"/>
    <property type="match status" value="1"/>
</dbReference>
<dbReference type="Pfam" id="PF22936">
    <property type="entry name" value="Pol_BBD"/>
    <property type="match status" value="1"/>
</dbReference>
<dbReference type="GO" id="GO:0042575">
    <property type="term" value="C:DNA polymerase complex"/>
    <property type="evidence" value="ECO:0007669"/>
    <property type="project" value="UniProtKB-ARBA"/>
</dbReference>
<evidence type="ECO:0000313" key="10">
    <source>
        <dbReference type="Proteomes" id="UP000235965"/>
    </source>
</evidence>
<dbReference type="PANTHER" id="PTHR42648">
    <property type="entry name" value="TRANSPOSASE, PUTATIVE-RELATED"/>
    <property type="match status" value="1"/>
</dbReference>
<dbReference type="InterPro" id="IPR039537">
    <property type="entry name" value="Retrotran_Ty1/copia-like"/>
</dbReference>
<dbReference type="GO" id="GO:0008270">
    <property type="term" value="F:zinc ion binding"/>
    <property type="evidence" value="ECO:0007669"/>
    <property type="project" value="UniProtKB-KW"/>
</dbReference>
<dbReference type="Proteomes" id="UP000235965">
    <property type="component" value="Unassembled WGS sequence"/>
</dbReference>
<dbReference type="Gene3D" id="4.10.60.10">
    <property type="entry name" value="Zinc finger, CCHC-type"/>
    <property type="match status" value="1"/>
</dbReference>
<keyword evidence="3" id="KW-0064">Aspartyl protease</keyword>
<dbReference type="InterPro" id="IPR054722">
    <property type="entry name" value="PolX-like_BBD"/>
</dbReference>
<proteinExistence type="predicted"/>
<dbReference type="SUPFAM" id="SSF56672">
    <property type="entry name" value="DNA/RNA polymerases"/>
    <property type="match status" value="1"/>
</dbReference>
<dbReference type="InterPro" id="IPR057670">
    <property type="entry name" value="SH3_retrovirus"/>
</dbReference>
<evidence type="ECO:0000256" key="5">
    <source>
        <dbReference type="PROSITE-ProRule" id="PRU00047"/>
    </source>
</evidence>
<keyword evidence="2" id="KW-0479">Metal-binding</keyword>
<feature type="domain" description="CCHC-type" evidence="7">
    <location>
        <begin position="210"/>
        <end position="226"/>
    </location>
</feature>
<dbReference type="InterPro" id="IPR001878">
    <property type="entry name" value="Znf_CCHC"/>
</dbReference>
<name>A0A2J7RKJ6_9NEOP</name>
<keyword evidence="4" id="KW-0378">Hydrolase</keyword>
<dbReference type="SMART" id="SM00343">
    <property type="entry name" value="ZnF_C2HC"/>
    <property type="match status" value="1"/>
</dbReference>
<evidence type="ECO:0000259" key="8">
    <source>
        <dbReference type="PROSITE" id="PS50994"/>
    </source>
</evidence>
<dbReference type="InterPro" id="IPR012337">
    <property type="entry name" value="RNaseH-like_sf"/>
</dbReference>
<dbReference type="PROSITE" id="PS50994">
    <property type="entry name" value="INTEGRASE"/>
    <property type="match status" value="1"/>
</dbReference>
<keyword evidence="5" id="KW-0862">Zinc</keyword>
<dbReference type="InterPro" id="IPR013103">
    <property type="entry name" value="RVT_2"/>
</dbReference>
<dbReference type="PANTHER" id="PTHR42648:SF18">
    <property type="entry name" value="RETROTRANSPOSON, UNCLASSIFIED-LIKE PROTEIN"/>
    <property type="match status" value="1"/>
</dbReference>
<dbReference type="Gene3D" id="3.30.420.10">
    <property type="entry name" value="Ribonuclease H-like superfamily/Ribonuclease H"/>
    <property type="match status" value="1"/>
</dbReference>
<protein>
    <submittedName>
        <fullName evidence="9">Retrovirus-related Pol polyprotein from transposon TNT 1-94</fullName>
    </submittedName>
</protein>
<dbReference type="Pfam" id="PF13976">
    <property type="entry name" value="gag_pre-integrs"/>
    <property type="match status" value="1"/>
</dbReference>
<evidence type="ECO:0000256" key="6">
    <source>
        <dbReference type="SAM" id="MobiDB-lite"/>
    </source>
</evidence>
<dbReference type="STRING" id="105785.A0A2J7RKJ6"/>
<dbReference type="Pfam" id="PF00665">
    <property type="entry name" value="rve"/>
    <property type="match status" value="1"/>
</dbReference>
<reference evidence="9 10" key="1">
    <citation type="submission" date="2017-12" db="EMBL/GenBank/DDBJ databases">
        <title>Hemimetabolous genomes reveal molecular basis of termite eusociality.</title>
        <authorList>
            <person name="Harrison M.C."/>
            <person name="Jongepier E."/>
            <person name="Robertson H.M."/>
            <person name="Arning N."/>
            <person name="Bitard-Feildel T."/>
            <person name="Chao H."/>
            <person name="Childers C.P."/>
            <person name="Dinh H."/>
            <person name="Doddapaneni H."/>
            <person name="Dugan S."/>
            <person name="Gowin J."/>
            <person name="Greiner C."/>
            <person name="Han Y."/>
            <person name="Hu H."/>
            <person name="Hughes D.S.T."/>
            <person name="Huylmans A.-K."/>
            <person name="Kemena C."/>
            <person name="Kremer L.P.M."/>
            <person name="Lee S.L."/>
            <person name="Lopez-Ezquerra A."/>
            <person name="Mallet L."/>
            <person name="Monroy-Kuhn J.M."/>
            <person name="Moser A."/>
            <person name="Murali S.C."/>
            <person name="Muzny D.M."/>
            <person name="Otani S."/>
            <person name="Piulachs M.-D."/>
            <person name="Poelchau M."/>
            <person name="Qu J."/>
            <person name="Schaub F."/>
            <person name="Wada-Katsumata A."/>
            <person name="Worley K.C."/>
            <person name="Xie Q."/>
            <person name="Ylla G."/>
            <person name="Poulsen M."/>
            <person name="Gibbs R.A."/>
            <person name="Schal C."/>
            <person name="Richards S."/>
            <person name="Belles X."/>
            <person name="Korb J."/>
            <person name="Bornberg-Bauer E."/>
        </authorList>
    </citation>
    <scope>NUCLEOTIDE SEQUENCE [LARGE SCALE GENOMIC DNA]</scope>
    <source>
        <tissue evidence="9">Whole body</tissue>
    </source>
</reference>
<dbReference type="CDD" id="cd09272">
    <property type="entry name" value="RNase_HI_RT_Ty1"/>
    <property type="match status" value="1"/>
</dbReference>
<dbReference type="Pfam" id="PF14223">
    <property type="entry name" value="Retrotran_gag_2"/>
    <property type="match status" value="1"/>
</dbReference>
<comment type="caution">
    <text evidence="9">The sequence shown here is derived from an EMBL/GenBank/DDBJ whole genome shotgun (WGS) entry which is preliminary data.</text>
</comment>
<dbReference type="InterPro" id="IPR043502">
    <property type="entry name" value="DNA/RNA_pol_sf"/>
</dbReference>
<evidence type="ECO:0000256" key="4">
    <source>
        <dbReference type="ARBA" id="ARBA00022801"/>
    </source>
</evidence>
<evidence type="ECO:0000259" key="7">
    <source>
        <dbReference type="PROSITE" id="PS50158"/>
    </source>
</evidence>
<dbReference type="SUPFAM" id="SSF53098">
    <property type="entry name" value="Ribonuclease H-like"/>
    <property type="match status" value="1"/>
</dbReference>
<keyword evidence="1" id="KW-0645">Protease</keyword>
<dbReference type="InterPro" id="IPR001584">
    <property type="entry name" value="Integrase_cat-core"/>
</dbReference>
<organism evidence="9 10">
    <name type="scientific">Cryptotermes secundus</name>
    <dbReference type="NCBI Taxonomy" id="105785"/>
    <lineage>
        <taxon>Eukaryota</taxon>
        <taxon>Metazoa</taxon>
        <taxon>Ecdysozoa</taxon>
        <taxon>Arthropoda</taxon>
        <taxon>Hexapoda</taxon>
        <taxon>Insecta</taxon>
        <taxon>Pterygota</taxon>
        <taxon>Neoptera</taxon>
        <taxon>Polyneoptera</taxon>
        <taxon>Dictyoptera</taxon>
        <taxon>Blattodea</taxon>
        <taxon>Blattoidea</taxon>
        <taxon>Termitoidae</taxon>
        <taxon>Kalotermitidae</taxon>
        <taxon>Cryptotermitinae</taxon>
        <taxon>Cryptotermes</taxon>
    </lineage>
</organism>
<gene>
    <name evidence="9" type="primary">POLX_5</name>
    <name evidence="9" type="ORF">B7P43_G16502</name>
</gene>
<dbReference type="GO" id="GO:0004190">
    <property type="term" value="F:aspartic-type endopeptidase activity"/>
    <property type="evidence" value="ECO:0007669"/>
    <property type="project" value="UniProtKB-KW"/>
</dbReference>
<dbReference type="GO" id="GO:0003676">
    <property type="term" value="F:nucleic acid binding"/>
    <property type="evidence" value="ECO:0007669"/>
    <property type="project" value="InterPro"/>
</dbReference>
<evidence type="ECO:0000313" key="9">
    <source>
        <dbReference type="EMBL" id="PNF41351.1"/>
    </source>
</evidence>
<dbReference type="OrthoDB" id="413361at2759"/>
<dbReference type="Pfam" id="PF25597">
    <property type="entry name" value="SH3_retrovirus"/>
    <property type="match status" value="1"/>
</dbReference>
<dbReference type="InterPro" id="IPR036397">
    <property type="entry name" value="RNaseH_sf"/>
</dbReference>
<dbReference type="InParanoid" id="A0A2J7RKJ6"/>
<dbReference type="SUPFAM" id="SSF57756">
    <property type="entry name" value="Retrovirus zinc finger-like domains"/>
    <property type="match status" value="1"/>
</dbReference>
<keyword evidence="10" id="KW-1185">Reference proteome</keyword>
<dbReference type="EMBL" id="NEVH01002725">
    <property type="protein sequence ID" value="PNF41351.1"/>
    <property type="molecule type" value="Genomic_DNA"/>
</dbReference>
<feature type="compositionally biased region" description="Basic and acidic residues" evidence="6">
    <location>
        <begin position="241"/>
        <end position="255"/>
    </location>
</feature>
<dbReference type="GO" id="GO:0071897">
    <property type="term" value="P:DNA biosynthetic process"/>
    <property type="evidence" value="ECO:0007669"/>
    <property type="project" value="UniProtKB-ARBA"/>
</dbReference>
<dbReference type="GO" id="GO:0006508">
    <property type="term" value="P:proteolysis"/>
    <property type="evidence" value="ECO:0007669"/>
    <property type="project" value="UniProtKB-KW"/>
</dbReference>
<dbReference type="PROSITE" id="PS50158">
    <property type="entry name" value="ZF_CCHC"/>
    <property type="match status" value="1"/>
</dbReference>
<evidence type="ECO:0000256" key="1">
    <source>
        <dbReference type="ARBA" id="ARBA00022670"/>
    </source>
</evidence>
<evidence type="ECO:0000256" key="3">
    <source>
        <dbReference type="ARBA" id="ARBA00022750"/>
    </source>
</evidence>
<feature type="region of interest" description="Disordered" evidence="6">
    <location>
        <begin position="225"/>
        <end position="255"/>
    </location>
</feature>
<dbReference type="InterPro" id="IPR036875">
    <property type="entry name" value="Znf_CCHC_sf"/>
</dbReference>
<accession>A0A2J7RKJ6</accession>
<keyword evidence="5" id="KW-0863">Zinc-finger</keyword>